<dbReference type="InterPro" id="IPR016181">
    <property type="entry name" value="Acyl_CoA_acyltransferase"/>
</dbReference>
<dbReference type="OrthoDB" id="329272at2759"/>
<name>A0A3P6HK76_ENTVE</name>
<dbReference type="PROSITE" id="PS51186">
    <property type="entry name" value="GNAT"/>
    <property type="match status" value="1"/>
</dbReference>
<organism evidence="2 3">
    <name type="scientific">Enterobius vermicularis</name>
    <name type="common">Human pinworm</name>
    <dbReference type="NCBI Taxonomy" id="51028"/>
    <lineage>
        <taxon>Eukaryota</taxon>
        <taxon>Metazoa</taxon>
        <taxon>Ecdysozoa</taxon>
        <taxon>Nematoda</taxon>
        <taxon>Chromadorea</taxon>
        <taxon>Rhabditida</taxon>
        <taxon>Spirurina</taxon>
        <taxon>Oxyuridomorpha</taxon>
        <taxon>Oxyuroidea</taxon>
        <taxon>Oxyuridae</taxon>
        <taxon>Enterobius</taxon>
    </lineage>
</organism>
<dbReference type="GO" id="GO:0005737">
    <property type="term" value="C:cytoplasm"/>
    <property type="evidence" value="ECO:0007669"/>
    <property type="project" value="TreeGrafter"/>
</dbReference>
<dbReference type="InterPro" id="IPR000182">
    <property type="entry name" value="GNAT_dom"/>
</dbReference>
<evidence type="ECO:0000313" key="2">
    <source>
        <dbReference type="EMBL" id="VDD89310.1"/>
    </source>
</evidence>
<reference evidence="2 3" key="1">
    <citation type="submission" date="2018-10" db="EMBL/GenBank/DDBJ databases">
        <authorList>
            <consortium name="Pathogen Informatics"/>
        </authorList>
    </citation>
    <scope>NUCLEOTIDE SEQUENCE [LARGE SCALE GENOMIC DNA]</scope>
</reference>
<feature type="domain" description="N-acetyltransferase" evidence="1">
    <location>
        <begin position="1"/>
        <end position="163"/>
    </location>
</feature>
<gene>
    <name evidence="2" type="ORF">EVEC_LOCUS4061</name>
</gene>
<proteinExistence type="predicted"/>
<dbReference type="GO" id="GO:1905502">
    <property type="term" value="F:acetyl-CoA binding"/>
    <property type="evidence" value="ECO:0007669"/>
    <property type="project" value="TreeGrafter"/>
</dbReference>
<dbReference type="Gene3D" id="3.40.630.30">
    <property type="match status" value="1"/>
</dbReference>
<protein>
    <recommendedName>
        <fullName evidence="1">N-acetyltransferase domain-containing protein</fullName>
    </recommendedName>
</protein>
<dbReference type="AlphaFoldDB" id="A0A3P6HK76"/>
<evidence type="ECO:0000313" key="3">
    <source>
        <dbReference type="Proteomes" id="UP000274131"/>
    </source>
</evidence>
<dbReference type="GO" id="GO:0008080">
    <property type="term" value="F:N-acetyltransferase activity"/>
    <property type="evidence" value="ECO:0007669"/>
    <property type="project" value="InterPro"/>
</dbReference>
<dbReference type="STRING" id="51028.A0A3P6HK76"/>
<sequence>MGFVFNLYQKQRKWIFFKEWPRSKTARANSIAKSTSKSPPMSLLLLEKETGTLVGHARLCRLLDESEFCWIESVIIDPNFRNKGVGKLLMCLVEKTAETFVKMSTWFNFHLNTMKCVFKLSFCQPDYLDLSKFAEEKLRTRNVGFTLRTVKKMYRRQLRRGLF</sequence>
<dbReference type="Proteomes" id="UP000274131">
    <property type="component" value="Unassembled WGS sequence"/>
</dbReference>
<dbReference type="PANTHER" id="PTHR13538">
    <property type="entry name" value="N-ACETYLTRANSFERASE 6"/>
    <property type="match status" value="1"/>
</dbReference>
<dbReference type="EMBL" id="UXUI01007753">
    <property type="protein sequence ID" value="VDD89310.1"/>
    <property type="molecule type" value="Genomic_DNA"/>
</dbReference>
<dbReference type="PANTHER" id="PTHR13538:SF4">
    <property type="entry name" value="N-ALPHA-ACETYLTRANSFERASE 80"/>
    <property type="match status" value="1"/>
</dbReference>
<evidence type="ECO:0000259" key="1">
    <source>
        <dbReference type="PROSITE" id="PS51186"/>
    </source>
</evidence>
<keyword evidence="3" id="KW-1185">Reference proteome</keyword>
<accession>A0A3P6HK76</accession>
<dbReference type="InterPro" id="IPR039840">
    <property type="entry name" value="NAA80"/>
</dbReference>
<dbReference type="Pfam" id="PF00583">
    <property type="entry name" value="Acetyltransf_1"/>
    <property type="match status" value="1"/>
</dbReference>
<dbReference type="CDD" id="cd04301">
    <property type="entry name" value="NAT_SF"/>
    <property type="match status" value="1"/>
</dbReference>
<dbReference type="SUPFAM" id="SSF55729">
    <property type="entry name" value="Acyl-CoA N-acyltransferases (Nat)"/>
    <property type="match status" value="1"/>
</dbReference>